<dbReference type="Proteomes" id="UP001163731">
    <property type="component" value="Unassembled WGS sequence"/>
</dbReference>
<sequence length="122" mass="14028">MRKIIALFTFLFLVSCNEYIDKPKNLLDKSTMSEVMADLAMNDQVTTVFQGKNLESGTRYILKTHNIKADDFIESYKYYVVKGKMDQIVDDAKEILLEKDPKAKGFVEGKSKPNTKLPKLER</sequence>
<evidence type="ECO:0000313" key="2">
    <source>
        <dbReference type="EMBL" id="MCW3167584.1"/>
    </source>
</evidence>
<dbReference type="EMBL" id="JAPDHW010000002">
    <property type="protein sequence ID" value="MCW3167584.1"/>
    <property type="molecule type" value="Genomic_DNA"/>
</dbReference>
<reference evidence="2" key="1">
    <citation type="submission" date="2022-10" db="EMBL/GenBank/DDBJ databases">
        <title>Chryseobacterium babae sp. nov. isolated from the gut of the beetle Oryctes rhinoceros, and Chryseobacterium kimseyorum sp. nov., isolated from a stick insect rearing cage.</title>
        <authorList>
            <person name="Shelomi M."/>
            <person name="Han C.-J."/>
            <person name="Chen W.-M."/>
            <person name="Chen H.-K."/>
            <person name="Liaw S.-J."/>
            <person name="Muhle E."/>
            <person name="Clermont D."/>
        </authorList>
    </citation>
    <scope>NUCLEOTIDE SEQUENCE</scope>
    <source>
        <strain evidence="2">09-1422</strain>
    </source>
</reference>
<gene>
    <name evidence="2" type="ORF">OMO38_03500</name>
</gene>
<organism evidence="2 3">
    <name type="scientific">Chryseobacterium kimseyorum</name>
    <dbReference type="NCBI Taxonomy" id="2984028"/>
    <lineage>
        <taxon>Bacteria</taxon>
        <taxon>Pseudomonadati</taxon>
        <taxon>Bacteroidota</taxon>
        <taxon>Flavobacteriia</taxon>
        <taxon>Flavobacteriales</taxon>
        <taxon>Weeksellaceae</taxon>
        <taxon>Chryseobacterium group</taxon>
        <taxon>Chryseobacterium</taxon>
    </lineage>
</organism>
<keyword evidence="3" id="KW-1185">Reference proteome</keyword>
<proteinExistence type="predicted"/>
<name>A0ABT3HUV9_9FLAO</name>
<evidence type="ECO:0000313" key="3">
    <source>
        <dbReference type="Proteomes" id="UP001163731"/>
    </source>
</evidence>
<accession>A0ABT3HUV9</accession>
<comment type="caution">
    <text evidence="2">The sequence shown here is derived from an EMBL/GenBank/DDBJ whole genome shotgun (WGS) entry which is preliminary data.</text>
</comment>
<dbReference type="PROSITE" id="PS51257">
    <property type="entry name" value="PROKAR_LIPOPROTEIN"/>
    <property type="match status" value="1"/>
</dbReference>
<dbReference type="RefSeq" id="WP_264748837.1">
    <property type="nucleotide sequence ID" value="NZ_JAPDHW010000002.1"/>
</dbReference>
<dbReference type="InterPro" id="IPR025381">
    <property type="entry name" value="DUF4296"/>
</dbReference>
<evidence type="ECO:0000259" key="1">
    <source>
        <dbReference type="Pfam" id="PF14129"/>
    </source>
</evidence>
<dbReference type="Pfam" id="PF14129">
    <property type="entry name" value="DUF4296"/>
    <property type="match status" value="1"/>
</dbReference>
<protein>
    <submittedName>
        <fullName evidence="2">DUF4296 domain-containing protein</fullName>
    </submittedName>
</protein>
<feature type="domain" description="DUF4296" evidence="1">
    <location>
        <begin position="23"/>
        <end position="99"/>
    </location>
</feature>